<evidence type="ECO:0000313" key="2">
    <source>
        <dbReference type="Proteomes" id="UP000251721"/>
    </source>
</evidence>
<dbReference type="AlphaFoldDB" id="A0A2X3G9A6"/>
<accession>A0A2X3G9A6</accession>
<dbReference type="Proteomes" id="UP000251721">
    <property type="component" value="Unassembled WGS sequence"/>
</dbReference>
<reference evidence="1 2" key="1">
    <citation type="submission" date="2018-06" db="EMBL/GenBank/DDBJ databases">
        <authorList>
            <consortium name="Pathogen Informatics"/>
            <person name="Doyle S."/>
        </authorList>
    </citation>
    <scope>NUCLEOTIDE SEQUENCE [LARGE SCALE GENOMIC DNA]</scope>
    <source>
        <strain evidence="1 2">NCTC13465</strain>
    </source>
</reference>
<proteinExistence type="predicted"/>
<organism evidence="1 2">
    <name type="scientific">Klebsiella pneumoniae</name>
    <dbReference type="NCBI Taxonomy" id="573"/>
    <lineage>
        <taxon>Bacteria</taxon>
        <taxon>Pseudomonadati</taxon>
        <taxon>Pseudomonadota</taxon>
        <taxon>Gammaproteobacteria</taxon>
        <taxon>Enterobacterales</taxon>
        <taxon>Enterobacteriaceae</taxon>
        <taxon>Klebsiella/Raoultella group</taxon>
        <taxon>Klebsiella</taxon>
        <taxon>Klebsiella pneumoniae complex</taxon>
    </lineage>
</organism>
<protein>
    <submittedName>
        <fullName evidence="1">BLUF domain/cyclic diguanylate phosphodiesterase (EAL) domain protein</fullName>
    </submittedName>
</protein>
<sequence>MELFDLREHDREEVLQAVMDRGTSKYQLTYDDRALQFFRTFVEATEKSELFLRFLPQIVGFFIPLIRRRSILDTPDYR</sequence>
<evidence type="ECO:0000313" key="1">
    <source>
        <dbReference type="EMBL" id="SQC64708.1"/>
    </source>
</evidence>
<gene>
    <name evidence="1" type="primary">ycgF_3</name>
    <name evidence="1" type="ORF">NCTC13465_07096</name>
</gene>
<name>A0A2X3G9A6_KLEPN</name>
<dbReference type="EMBL" id="UAWQ01000022">
    <property type="protein sequence ID" value="SQC64708.1"/>
    <property type="molecule type" value="Genomic_DNA"/>
</dbReference>